<evidence type="ECO:0000313" key="1">
    <source>
        <dbReference type="EMBL" id="PIS21141.1"/>
    </source>
</evidence>
<protein>
    <submittedName>
        <fullName evidence="1">Uncharacterized protein</fullName>
    </submittedName>
</protein>
<gene>
    <name evidence="1" type="ORF">COT52_00110</name>
</gene>
<sequence length="111" mass="12633">MKKPSKRLLITNTRVVARILDRVGVPYHHIESGGRNKSATVIIDHSKCPMTSVEWAIAEADRPRFWGFVILNLEMTTGEHATQVGFDVWAVSRWEQFCANWLGITPKQLQS</sequence>
<reference evidence="2" key="1">
    <citation type="submission" date="2017-09" db="EMBL/GenBank/DDBJ databases">
        <title>Depth-based differentiation of microbial function through sediment-hosted aquifers and enrichment of novel symbionts in the deep terrestrial subsurface.</title>
        <authorList>
            <person name="Probst A.J."/>
            <person name="Ladd B."/>
            <person name="Jarett J.K."/>
            <person name="Geller-Mcgrath D.E."/>
            <person name="Sieber C.M.K."/>
            <person name="Emerson J.B."/>
            <person name="Anantharaman K."/>
            <person name="Thomas B.C."/>
            <person name="Malmstrom R."/>
            <person name="Stieglmeier M."/>
            <person name="Klingl A."/>
            <person name="Woyke T."/>
            <person name="Ryan C.M."/>
            <person name="Banfield J.F."/>
        </authorList>
    </citation>
    <scope>NUCLEOTIDE SEQUENCE [LARGE SCALE GENOMIC DNA]</scope>
</reference>
<accession>A0A2H0X8H3</accession>
<name>A0A2H0X8H3_UNCKA</name>
<dbReference type="Proteomes" id="UP000231414">
    <property type="component" value="Unassembled WGS sequence"/>
</dbReference>
<dbReference type="AlphaFoldDB" id="A0A2H0X8H3"/>
<dbReference type="EMBL" id="PEYW01000002">
    <property type="protein sequence ID" value="PIS21141.1"/>
    <property type="molecule type" value="Genomic_DNA"/>
</dbReference>
<proteinExistence type="predicted"/>
<organism evidence="1 2">
    <name type="scientific">candidate division WWE3 bacterium CG08_land_8_20_14_0_20_43_13</name>
    <dbReference type="NCBI Taxonomy" id="1975087"/>
    <lineage>
        <taxon>Bacteria</taxon>
        <taxon>Katanobacteria</taxon>
    </lineage>
</organism>
<evidence type="ECO:0000313" key="2">
    <source>
        <dbReference type="Proteomes" id="UP000231414"/>
    </source>
</evidence>
<comment type="caution">
    <text evidence="1">The sequence shown here is derived from an EMBL/GenBank/DDBJ whole genome shotgun (WGS) entry which is preliminary data.</text>
</comment>